<evidence type="ECO:0000313" key="1">
    <source>
        <dbReference type="EMBL" id="JAD28100.1"/>
    </source>
</evidence>
<reference evidence="1" key="2">
    <citation type="journal article" date="2015" name="Data Brief">
        <title>Shoot transcriptome of the giant reed, Arundo donax.</title>
        <authorList>
            <person name="Barrero R.A."/>
            <person name="Guerrero F.D."/>
            <person name="Moolhuijzen P."/>
            <person name="Goolsby J.A."/>
            <person name="Tidwell J."/>
            <person name="Bellgard S.E."/>
            <person name="Bellgard M.I."/>
        </authorList>
    </citation>
    <scope>NUCLEOTIDE SEQUENCE</scope>
    <source>
        <tissue evidence="1">Shoot tissue taken approximately 20 cm above the soil surface</tissue>
    </source>
</reference>
<accession>A0A0A8YUG9</accession>
<name>A0A0A8YUG9_ARUDO</name>
<dbReference type="EMBL" id="GBRH01269795">
    <property type="protein sequence ID" value="JAD28100.1"/>
    <property type="molecule type" value="Transcribed_RNA"/>
</dbReference>
<proteinExistence type="predicted"/>
<sequence length="25" mass="2910">MAVTFWYFPLCSLPCSPLLHKRAEV</sequence>
<reference evidence="1" key="1">
    <citation type="submission" date="2014-09" db="EMBL/GenBank/DDBJ databases">
        <authorList>
            <person name="Magalhaes I.L.F."/>
            <person name="Oliveira U."/>
            <person name="Santos F.R."/>
            <person name="Vidigal T.H.D.A."/>
            <person name="Brescovit A.D."/>
            <person name="Santos A.J."/>
        </authorList>
    </citation>
    <scope>NUCLEOTIDE SEQUENCE</scope>
    <source>
        <tissue evidence="1">Shoot tissue taken approximately 20 cm above the soil surface</tissue>
    </source>
</reference>
<protein>
    <submittedName>
        <fullName evidence="1">Uncharacterized protein</fullName>
    </submittedName>
</protein>
<dbReference type="AlphaFoldDB" id="A0A0A8YUG9"/>
<organism evidence="1">
    <name type="scientific">Arundo donax</name>
    <name type="common">Giant reed</name>
    <name type="synonym">Donax arundinaceus</name>
    <dbReference type="NCBI Taxonomy" id="35708"/>
    <lineage>
        <taxon>Eukaryota</taxon>
        <taxon>Viridiplantae</taxon>
        <taxon>Streptophyta</taxon>
        <taxon>Embryophyta</taxon>
        <taxon>Tracheophyta</taxon>
        <taxon>Spermatophyta</taxon>
        <taxon>Magnoliopsida</taxon>
        <taxon>Liliopsida</taxon>
        <taxon>Poales</taxon>
        <taxon>Poaceae</taxon>
        <taxon>PACMAD clade</taxon>
        <taxon>Arundinoideae</taxon>
        <taxon>Arundineae</taxon>
        <taxon>Arundo</taxon>
    </lineage>
</organism>